<gene>
    <name evidence="1" type="ORF">J8273_0731</name>
</gene>
<accession>A0A8J6E507</accession>
<sequence length="250" mass="27298">MDPRGEAFRAIEASTSFERTAALYDLLACFIELPNQGRLSVTKSVSSFALVTILIDGILGTPDVVVPGCEFICSRLLFFLVQDDDILHVFASTITSVFNAPATVLLSNIIDSNEKNSEAAALFLAHLAAHSTVIRDQLCLSNCRHEWAELFRNAPGTAIMRHVMDALDSLTSPLATRITRLRPDNAVSVPPFAGLVGYLREFIVVYVSRLVGPPTWKKAMDTRSYKSFDVAGEIVGIARRLLRVSEAAGV</sequence>
<keyword evidence="2" id="KW-1185">Reference proteome</keyword>
<proteinExistence type="predicted"/>
<evidence type="ECO:0000313" key="1">
    <source>
        <dbReference type="EMBL" id="KAG9397601.1"/>
    </source>
</evidence>
<organism evidence="1 2">
    <name type="scientific">Carpediemonas membranifera</name>
    <dbReference type="NCBI Taxonomy" id="201153"/>
    <lineage>
        <taxon>Eukaryota</taxon>
        <taxon>Metamonada</taxon>
        <taxon>Carpediemonas-like organisms</taxon>
        <taxon>Carpediemonas</taxon>
    </lineage>
</organism>
<dbReference type="Proteomes" id="UP000717585">
    <property type="component" value="Unassembled WGS sequence"/>
</dbReference>
<comment type="caution">
    <text evidence="1">The sequence shown here is derived from an EMBL/GenBank/DDBJ whole genome shotgun (WGS) entry which is preliminary data.</text>
</comment>
<dbReference type="AlphaFoldDB" id="A0A8J6E507"/>
<name>A0A8J6E507_9EUKA</name>
<protein>
    <submittedName>
        <fullName evidence="1">Uncharacterized protein</fullName>
    </submittedName>
</protein>
<reference evidence="1" key="1">
    <citation type="submission" date="2021-05" db="EMBL/GenBank/DDBJ databases">
        <title>A free-living protist that lacks canonical eukaryotic 1 DNA replication and segregation systems.</title>
        <authorList>
            <person name="Salas-Leiva D.E."/>
            <person name="Tromer E.C."/>
            <person name="Curtis B.A."/>
            <person name="Jerlstrom-Hultqvist J."/>
            <person name="Kolisko M."/>
            <person name="Yi Z."/>
            <person name="Salas-Leiva J.S."/>
            <person name="Gallot-Lavallee L."/>
            <person name="Kops G.J.P.L."/>
            <person name="Archibald J.M."/>
            <person name="Simpson A.G.B."/>
            <person name="Roger A.J."/>
        </authorList>
    </citation>
    <scope>NUCLEOTIDE SEQUENCE</scope>
    <source>
        <strain evidence="1">BICM</strain>
    </source>
</reference>
<evidence type="ECO:0000313" key="2">
    <source>
        <dbReference type="Proteomes" id="UP000717585"/>
    </source>
</evidence>
<dbReference type="EMBL" id="JAHDYR010000001">
    <property type="protein sequence ID" value="KAG9397601.1"/>
    <property type="molecule type" value="Genomic_DNA"/>
</dbReference>